<organism evidence="1 2">
    <name type="scientific">Halomarinibacterium sedimenti</name>
    <dbReference type="NCBI Taxonomy" id="2857106"/>
    <lineage>
        <taxon>Bacteria</taxon>
        <taxon>Pseudomonadati</taxon>
        <taxon>Bacteroidota</taxon>
        <taxon>Flavobacteriia</taxon>
        <taxon>Flavobacteriales</taxon>
        <taxon>Flavobacteriaceae</taxon>
        <taxon>Halomarinibacterium</taxon>
    </lineage>
</organism>
<comment type="caution">
    <text evidence="1">The sequence shown here is derived from an EMBL/GenBank/DDBJ whole genome shotgun (WGS) entry which is preliminary data.</text>
</comment>
<dbReference type="Proteomes" id="UP001138686">
    <property type="component" value="Unassembled WGS sequence"/>
</dbReference>
<dbReference type="AlphaFoldDB" id="A0A9X1FLH1"/>
<proteinExistence type="predicted"/>
<dbReference type="Pfam" id="PF16138">
    <property type="entry name" value="DUF4846"/>
    <property type="match status" value="1"/>
</dbReference>
<name>A0A9X1FLH1_9FLAO</name>
<dbReference type="EMBL" id="JAHWDP010000001">
    <property type="protein sequence ID" value="MBW2936639.1"/>
    <property type="molecule type" value="Genomic_DNA"/>
</dbReference>
<gene>
    <name evidence="1" type="ORF">KXJ69_00885</name>
</gene>
<evidence type="ECO:0000313" key="1">
    <source>
        <dbReference type="EMBL" id="MBW2936639.1"/>
    </source>
</evidence>
<dbReference type="InterPro" id="IPR032315">
    <property type="entry name" value="DUF4846"/>
</dbReference>
<protein>
    <submittedName>
        <fullName evidence="1">DUF4846 domain-containing protein</fullName>
    </submittedName>
</protein>
<sequence>MKRFGLLLLVAIGCFFLLSKKGKQVKNIGLSYITTPSFINEEGATVSERILLPEGFKRATYPQNSFSEYMQQYALLSFEAEVINYDGNPYFYQKGHVGVLDVSVPTHGLMQCADVLIRLRAEYLWEQNRKDEIGFNFTSGHYCSWKKYAEGFRPKVNGNKVTFHKTASANSSKENFYKYLDLIYMYAGTISLYDEMKKINTIEEIEVGDMLIYPGSPGHIIMVADKAVNANGEILFIFAQGNTPSQSAHIIKNLNDLSINPWYEIELGETLAIPTYTFGEVKFIRFK</sequence>
<dbReference type="RefSeq" id="WP_219050452.1">
    <property type="nucleotide sequence ID" value="NZ_JAHWDP010000001.1"/>
</dbReference>
<reference evidence="1" key="1">
    <citation type="submission" date="2021-07" db="EMBL/GenBank/DDBJ databases">
        <title>Aureisphaera sp. CAU 1614 isolated from sea sediment.</title>
        <authorList>
            <person name="Kim W."/>
        </authorList>
    </citation>
    <scope>NUCLEOTIDE SEQUENCE</scope>
    <source>
        <strain evidence="1">CAU 1614</strain>
    </source>
</reference>
<evidence type="ECO:0000313" key="2">
    <source>
        <dbReference type="Proteomes" id="UP001138686"/>
    </source>
</evidence>
<keyword evidence="2" id="KW-1185">Reference proteome</keyword>
<accession>A0A9X1FLH1</accession>